<gene>
    <name evidence="2" type="ORF">QO005_000607</name>
</gene>
<name>A0ABU0I7U4_9HYPH</name>
<sequence>MTTKAFFNHVRVAIAGGRLGQAQVDGINAIVSAWRRLGRSDDLRQLAYGLGTAFHETAGRCAPVRETLAVSDAEAVARLEAAFAAGRLPQVSAPYWRADEEGCCWFGRGFVQLTFRQNYERMGAVLGIDLVARPELALRADVAADILVVGMRDGLFSGRRLCEFFDGDRADWVGARRIVNGLDRAERVAELARLFWDGLR</sequence>
<protein>
    <submittedName>
        <fullName evidence="2">Chitinase</fullName>
    </submittedName>
</protein>
<evidence type="ECO:0000259" key="1">
    <source>
        <dbReference type="Pfam" id="PF00182"/>
    </source>
</evidence>
<reference evidence="2 3" key="1">
    <citation type="submission" date="2023-07" db="EMBL/GenBank/DDBJ databases">
        <title>Genomic Encyclopedia of Type Strains, Phase IV (KMG-IV): sequencing the most valuable type-strain genomes for metagenomic binning, comparative biology and taxonomic classification.</title>
        <authorList>
            <person name="Goeker M."/>
        </authorList>
    </citation>
    <scope>NUCLEOTIDE SEQUENCE [LARGE SCALE GENOMIC DNA]</scope>
    <source>
        <strain evidence="2 3">DSM 100301</strain>
    </source>
</reference>
<evidence type="ECO:0000313" key="3">
    <source>
        <dbReference type="Proteomes" id="UP001235269"/>
    </source>
</evidence>
<dbReference type="Proteomes" id="UP001235269">
    <property type="component" value="Unassembled WGS sequence"/>
</dbReference>
<dbReference type="SUPFAM" id="SSF53955">
    <property type="entry name" value="Lysozyme-like"/>
    <property type="match status" value="1"/>
</dbReference>
<dbReference type="InterPro" id="IPR000726">
    <property type="entry name" value="Glyco_hydro_19_cat"/>
</dbReference>
<dbReference type="Pfam" id="PF00182">
    <property type="entry name" value="Glyco_hydro_19"/>
    <property type="match status" value="1"/>
</dbReference>
<dbReference type="Gene3D" id="1.10.530.10">
    <property type="match status" value="1"/>
</dbReference>
<organism evidence="2 3">
    <name type="scientific">Rhizobium paknamense</name>
    <dbReference type="NCBI Taxonomy" id="1206817"/>
    <lineage>
        <taxon>Bacteria</taxon>
        <taxon>Pseudomonadati</taxon>
        <taxon>Pseudomonadota</taxon>
        <taxon>Alphaproteobacteria</taxon>
        <taxon>Hyphomicrobiales</taxon>
        <taxon>Rhizobiaceae</taxon>
        <taxon>Rhizobium/Agrobacterium group</taxon>
        <taxon>Rhizobium</taxon>
    </lineage>
</organism>
<evidence type="ECO:0000313" key="2">
    <source>
        <dbReference type="EMBL" id="MDQ0454292.1"/>
    </source>
</evidence>
<feature type="domain" description="Glycoside hydrolase family 19 catalytic" evidence="1">
    <location>
        <begin position="47"/>
        <end position="138"/>
    </location>
</feature>
<proteinExistence type="predicted"/>
<keyword evidence="3" id="KW-1185">Reference proteome</keyword>
<dbReference type="EMBL" id="JAUSWH010000001">
    <property type="protein sequence ID" value="MDQ0454292.1"/>
    <property type="molecule type" value="Genomic_DNA"/>
</dbReference>
<dbReference type="InterPro" id="IPR023346">
    <property type="entry name" value="Lysozyme-like_dom_sf"/>
</dbReference>
<comment type="caution">
    <text evidence="2">The sequence shown here is derived from an EMBL/GenBank/DDBJ whole genome shotgun (WGS) entry which is preliminary data.</text>
</comment>
<accession>A0ABU0I7U4</accession>
<dbReference type="RefSeq" id="WP_307156471.1">
    <property type="nucleotide sequence ID" value="NZ_JAUSWH010000001.1"/>
</dbReference>